<keyword evidence="1" id="KW-0677">Repeat</keyword>
<dbReference type="EMBL" id="LSYS01006739">
    <property type="protein sequence ID" value="OPJ74317.1"/>
    <property type="molecule type" value="Genomic_DNA"/>
</dbReference>
<feature type="compositionally biased region" description="Basic and acidic residues" evidence="2">
    <location>
        <begin position="344"/>
        <end position="365"/>
    </location>
</feature>
<name>A0A1V4JRG7_PATFA</name>
<accession>A0A1V4JRG7</accession>
<reference evidence="4 5" key="1">
    <citation type="submission" date="2016-02" db="EMBL/GenBank/DDBJ databases">
        <title>Band-tailed pigeon sequencing and assembly.</title>
        <authorList>
            <person name="Soares A.E."/>
            <person name="Novak B.J."/>
            <person name="Rice E.S."/>
            <person name="O'Connell B."/>
            <person name="Chang D."/>
            <person name="Weber S."/>
            <person name="Shapiro B."/>
        </authorList>
    </citation>
    <scope>NUCLEOTIDE SEQUENCE [LARGE SCALE GENOMIC DNA]</scope>
    <source>
        <strain evidence="4">BTP2013</strain>
        <tissue evidence="4">Blood</tissue>
    </source>
</reference>
<dbReference type="InterPro" id="IPR040325">
    <property type="entry name" value="RIMBP1/2/3"/>
</dbReference>
<feature type="compositionally biased region" description="Polar residues" evidence="2">
    <location>
        <begin position="199"/>
        <end position="208"/>
    </location>
</feature>
<evidence type="ECO:0000256" key="1">
    <source>
        <dbReference type="ARBA" id="ARBA00022737"/>
    </source>
</evidence>
<dbReference type="FunFam" id="2.60.40.10:FF:000072">
    <property type="entry name" value="RIMS-binding protein 2 isoform X1"/>
    <property type="match status" value="1"/>
</dbReference>
<dbReference type="OrthoDB" id="4158657at2759"/>
<proteinExistence type="predicted"/>
<feature type="region of interest" description="Disordered" evidence="2">
    <location>
        <begin position="115"/>
        <end position="147"/>
    </location>
</feature>
<dbReference type="PANTHER" id="PTHR14234:SF20">
    <property type="entry name" value="PERIPHERAL-TYPE BENZODIAZEPINE RECEPTOR-ASSOCIATED PROTEIN 1"/>
    <property type="match status" value="1"/>
</dbReference>
<evidence type="ECO:0000259" key="3">
    <source>
        <dbReference type="Pfam" id="PF25523"/>
    </source>
</evidence>
<dbReference type="Pfam" id="PF25523">
    <property type="entry name" value="Ig_RIMBP2"/>
    <property type="match status" value="1"/>
</dbReference>
<dbReference type="PANTHER" id="PTHR14234">
    <property type="entry name" value="RIM BINDING PROTEIN-RELATED"/>
    <property type="match status" value="1"/>
</dbReference>
<dbReference type="STRING" id="372326.A0A1V4JRG7"/>
<protein>
    <recommendedName>
        <fullName evidence="3">RIMS-binding protein 1/2/3 Fn3 domain-containing protein</fullName>
    </recommendedName>
</protein>
<dbReference type="GO" id="GO:0030156">
    <property type="term" value="F:benzodiazepine receptor binding"/>
    <property type="evidence" value="ECO:0007669"/>
    <property type="project" value="TreeGrafter"/>
</dbReference>
<evidence type="ECO:0000256" key="2">
    <source>
        <dbReference type="SAM" id="MobiDB-lite"/>
    </source>
</evidence>
<feature type="compositionally biased region" description="Basic and acidic residues" evidence="2">
    <location>
        <begin position="397"/>
        <end position="415"/>
    </location>
</feature>
<feature type="domain" description="RIMS-binding protein 1/2/3 Fn3" evidence="3">
    <location>
        <begin position="17"/>
        <end position="109"/>
    </location>
</feature>
<evidence type="ECO:0000313" key="5">
    <source>
        <dbReference type="Proteomes" id="UP000190648"/>
    </source>
</evidence>
<dbReference type="InterPro" id="IPR057884">
    <property type="entry name" value="FN3_RIM-BP1/2/3"/>
</dbReference>
<dbReference type="Gene3D" id="2.60.40.10">
    <property type="entry name" value="Immunoglobulins"/>
    <property type="match status" value="1"/>
</dbReference>
<gene>
    <name evidence="4" type="ORF">AV530_014883</name>
</gene>
<organism evidence="4 5">
    <name type="scientific">Patagioenas fasciata monilis</name>
    <dbReference type="NCBI Taxonomy" id="372326"/>
    <lineage>
        <taxon>Eukaryota</taxon>
        <taxon>Metazoa</taxon>
        <taxon>Chordata</taxon>
        <taxon>Craniata</taxon>
        <taxon>Vertebrata</taxon>
        <taxon>Euteleostomi</taxon>
        <taxon>Archelosauria</taxon>
        <taxon>Archosauria</taxon>
        <taxon>Dinosauria</taxon>
        <taxon>Saurischia</taxon>
        <taxon>Theropoda</taxon>
        <taxon>Coelurosauria</taxon>
        <taxon>Aves</taxon>
        <taxon>Neognathae</taxon>
        <taxon>Neoaves</taxon>
        <taxon>Columbimorphae</taxon>
        <taxon>Columbiformes</taxon>
        <taxon>Columbidae</taxon>
        <taxon>Patagioenas</taxon>
    </lineage>
</organism>
<dbReference type="AlphaFoldDB" id="A0A1V4JRG7"/>
<comment type="caution">
    <text evidence="4">The sequence shown here is derived from an EMBL/GenBank/DDBJ whole genome shotgun (WGS) entry which is preliminary data.</text>
</comment>
<feature type="compositionally biased region" description="Basic and acidic residues" evidence="2">
    <location>
        <begin position="295"/>
        <end position="307"/>
    </location>
</feature>
<feature type="region of interest" description="Disordered" evidence="2">
    <location>
        <begin position="160"/>
        <end position="415"/>
    </location>
</feature>
<feature type="compositionally biased region" description="Acidic residues" evidence="2">
    <location>
        <begin position="382"/>
        <end position="393"/>
    </location>
</feature>
<sequence>MTSLAILVQFCSGKSDVEAGPSPGILLISWLPVTIDAEGSSNGVRVTGYVVYADGQKAIEVTSPTAGSVLVDLSQLQMFQVCREVSVRTMSLYGESVDSVPAQISSVLLRMSHRSSPSRSALSTTFTSRPPRGEPRGSLPARSPPAHQAAALLLQQKAPTDNSDAKLTDPSFSHDGSAPSLPEKASSPPHLSSPGASLVQVSGASPQGSDAARDKKCLSVPPQQAGGTVLPAEGTDPVPLRNAELQGPGNGMGVQVEQSVTKAPELESPSNSLKVHPETCHACSVEESPQGPGAEGEKEAKEQHRNPEPLPSPSQAEGTGDTSRDTNTSGSSCQDFLRLSPGKEVMKEMSRVKREQEEKMSEMGRRQLTLFAEHNRSSDLSDILEEEEEDELSSEALEEKKWDQRDPCYQENGEK</sequence>
<dbReference type="InterPro" id="IPR013783">
    <property type="entry name" value="Ig-like_fold"/>
</dbReference>
<evidence type="ECO:0000313" key="4">
    <source>
        <dbReference type="EMBL" id="OPJ74317.1"/>
    </source>
</evidence>
<keyword evidence="5" id="KW-1185">Reference proteome</keyword>
<dbReference type="Proteomes" id="UP000190648">
    <property type="component" value="Unassembled WGS sequence"/>
</dbReference>
<feature type="compositionally biased region" description="Polar residues" evidence="2">
    <location>
        <begin position="313"/>
        <end position="334"/>
    </location>
</feature>